<dbReference type="Proteomes" id="UP001385951">
    <property type="component" value="Unassembled WGS sequence"/>
</dbReference>
<dbReference type="AlphaFoldDB" id="A0AAW0G0J0"/>
<sequence>MTTPFPSRIEQGVQNRLLDVTKPRFSFSLRSENGVSNKTSYTQMQDRAISTKLAALRVFYTSLPKVKITDGRHNASSPFSS</sequence>
<evidence type="ECO:0000313" key="2">
    <source>
        <dbReference type="Proteomes" id="UP001385951"/>
    </source>
</evidence>
<comment type="caution">
    <text evidence="1">The sequence shown here is derived from an EMBL/GenBank/DDBJ whole genome shotgun (WGS) entry which is preliminary data.</text>
</comment>
<proteinExistence type="predicted"/>
<dbReference type="EMBL" id="JASBNA010000014">
    <property type="protein sequence ID" value="KAK7687248.1"/>
    <property type="molecule type" value="Genomic_DNA"/>
</dbReference>
<keyword evidence="2" id="KW-1185">Reference proteome</keyword>
<organism evidence="1 2">
    <name type="scientific">Cerrena zonata</name>
    <dbReference type="NCBI Taxonomy" id="2478898"/>
    <lineage>
        <taxon>Eukaryota</taxon>
        <taxon>Fungi</taxon>
        <taxon>Dikarya</taxon>
        <taxon>Basidiomycota</taxon>
        <taxon>Agaricomycotina</taxon>
        <taxon>Agaricomycetes</taxon>
        <taxon>Polyporales</taxon>
        <taxon>Cerrenaceae</taxon>
        <taxon>Cerrena</taxon>
    </lineage>
</organism>
<gene>
    <name evidence="1" type="ORF">QCA50_009753</name>
</gene>
<name>A0AAW0G0J0_9APHY</name>
<evidence type="ECO:0000313" key="1">
    <source>
        <dbReference type="EMBL" id="KAK7687248.1"/>
    </source>
</evidence>
<accession>A0AAW0G0J0</accession>
<protein>
    <submittedName>
        <fullName evidence="1">Uncharacterized protein</fullName>
    </submittedName>
</protein>
<reference evidence="1 2" key="1">
    <citation type="submission" date="2022-09" db="EMBL/GenBank/DDBJ databases">
        <authorList>
            <person name="Palmer J.M."/>
        </authorList>
    </citation>
    <scope>NUCLEOTIDE SEQUENCE [LARGE SCALE GENOMIC DNA]</scope>
    <source>
        <strain evidence="1 2">DSM 7382</strain>
    </source>
</reference>